<keyword evidence="2" id="KW-1185">Reference proteome</keyword>
<dbReference type="EMBL" id="BSDT01000001">
    <property type="protein sequence ID" value="GLI41072.1"/>
    <property type="molecule type" value="Genomic_DNA"/>
</dbReference>
<comment type="caution">
    <text evidence="1">The sequence shown here is derived from an EMBL/GenBank/DDBJ whole genome shotgun (WGS) entry which is preliminary data.</text>
</comment>
<protein>
    <submittedName>
        <fullName evidence="1">Uncharacterized protein</fullName>
    </submittedName>
</protein>
<dbReference type="AlphaFoldDB" id="A0A9W6G673"/>
<sequence length="116" mass="12613">MEVRRAYQRALASLPSKSTVVHPPRLEALAIVGAAIIDDRTLAFGVHGDHPHLWITADAAVGPSLLGHCSGLVDNAPDLWICDHDAWPWILSGDIADQIEEAALRAWRDCVRDCDG</sequence>
<dbReference type="Proteomes" id="UP001144313">
    <property type="component" value="Unassembled WGS sequence"/>
</dbReference>
<gene>
    <name evidence="1" type="ORF">GALLR39Z86_09220</name>
</gene>
<reference evidence="1" key="1">
    <citation type="submission" date="2022-12" db="EMBL/GenBank/DDBJ databases">
        <title>Reference genome sequencing for broad-spectrum identification of bacterial and archaeal isolates by mass spectrometry.</title>
        <authorList>
            <person name="Sekiguchi Y."/>
            <person name="Tourlousse D.M."/>
        </authorList>
    </citation>
    <scope>NUCLEOTIDE SEQUENCE</scope>
    <source>
        <strain evidence="1">LLR39Z86</strain>
    </source>
</reference>
<evidence type="ECO:0000313" key="1">
    <source>
        <dbReference type="EMBL" id="GLI41072.1"/>
    </source>
</evidence>
<organism evidence="1 2">
    <name type="scientific">Glycomyces algeriensis</name>
    <dbReference type="NCBI Taxonomy" id="256037"/>
    <lineage>
        <taxon>Bacteria</taxon>
        <taxon>Bacillati</taxon>
        <taxon>Actinomycetota</taxon>
        <taxon>Actinomycetes</taxon>
        <taxon>Glycomycetales</taxon>
        <taxon>Glycomycetaceae</taxon>
        <taxon>Glycomyces</taxon>
    </lineage>
</organism>
<name>A0A9W6G673_9ACTN</name>
<evidence type="ECO:0000313" key="2">
    <source>
        <dbReference type="Proteomes" id="UP001144313"/>
    </source>
</evidence>
<accession>A0A9W6G673</accession>
<proteinExistence type="predicted"/>